<dbReference type="GO" id="GO:0005524">
    <property type="term" value="F:ATP binding"/>
    <property type="evidence" value="ECO:0007669"/>
    <property type="project" value="UniProtKB-KW"/>
</dbReference>
<dbReference type="SUPFAM" id="SSF52540">
    <property type="entry name" value="P-loop containing nucleoside triphosphate hydrolases"/>
    <property type="match status" value="1"/>
</dbReference>
<dbReference type="PROSITE" id="PS50043">
    <property type="entry name" value="HTH_LUXR_2"/>
    <property type="match status" value="1"/>
</dbReference>
<evidence type="ECO:0000313" key="4">
    <source>
        <dbReference type="EMBL" id="OWV11470.1"/>
    </source>
</evidence>
<protein>
    <recommendedName>
        <fullName evidence="3">HTH luxR-type domain-containing protein</fullName>
    </recommendedName>
</protein>
<sequence>MTRGFLGGDVRLWHEDVRRRLDEALTSARSGRSTVMLIEGEPGSGKTTLLDELAERADGFRVLAAEGLPGECFAYSVLLQWGVDLPHDSPGGPIAPFLAAQRLREHLNRVAFDRPVLLRVDDLQWADDESISALSWLVGRATDDQLLVAVGARPGLRGAAPRWQRLRTGSGLFVRIELSGLSIDQIETLLTARGQKLSRDAAVALHRHTDGNPLYVTALLDEHDPADLAARQSLPAPAAFAATVAQRTARLSEPALALLRLCAVWGADWHSLRDVAGLSTADPSEAIEALVEQGLLAVRSEPGAVRVTHALVRAAVYEQTPLALRRDLHHQIAKVLTDRGEVLGQRLAASSSYDDQLAGDLDAYAQSLRRRRAWQRSARYLRGASDLTTDPGHRRRRLLESLMDHALSSDPAVVHAELAGSDGADDPAALVVLAVIRLAAHQFEEVEGMLGRVLHTPGLDNLTAHRAGVLLAFAMLRTSRPASEVHEVLGAAEDLGINDPCVFYHARLVRTMADHLRMSPAQQWRTLDPALSDAAAVPVEASYELARRAIVAVRAGLFDIARSDLQEVMRRFRGGELTGADGRIPLGLGFVQWLLGDWTNARISMHLGMELDPDPVYPLYLLLGDGRFDEMDRAMAPLVEQMRQGRAAGDSNLTHLMVLRAHAEGDRDRMRGVGRAELPSIEAVLAGSYRPTALWLLSAGVAATWAGATHHTRTCAEELVRLDPLPAWAPACASWLRALASEQEGDVPGAVRAMEPALRDPGMNLPLFRAHMHVDQARMVSPDRARPLLQEALTAYRRLGATPYVHQIRQRLAEPVPIAAPTFVVTDRERDVLSLTVSGMSYAQIADELFITRKTVGYHLSNLYAKVGVTGRHELAELARRQPELFRPVPA</sequence>
<keyword evidence="1" id="KW-0547">Nucleotide-binding</keyword>
<dbReference type="GO" id="GO:0005737">
    <property type="term" value="C:cytoplasm"/>
    <property type="evidence" value="ECO:0007669"/>
    <property type="project" value="TreeGrafter"/>
</dbReference>
<dbReference type="InterPro" id="IPR036388">
    <property type="entry name" value="WH-like_DNA-bd_sf"/>
</dbReference>
<dbReference type="AlphaFoldDB" id="A0A2D0AX32"/>
<dbReference type="Gene3D" id="1.10.10.10">
    <property type="entry name" value="Winged helix-like DNA-binding domain superfamily/Winged helix DNA-binding domain"/>
    <property type="match status" value="1"/>
</dbReference>
<reference evidence="4 5" key="1">
    <citation type="submission" date="2017-03" db="EMBL/GenBank/DDBJ databases">
        <title>Whole genome sequence of Micromonospora wenchangensis, isolated from mangrove soil.</title>
        <authorList>
            <person name="Yang H."/>
        </authorList>
    </citation>
    <scope>NUCLEOTIDE SEQUENCE [LARGE SCALE GENOMIC DNA]</scope>
    <source>
        <strain evidence="4 5">CCTCC AA 2012002</strain>
    </source>
</reference>
<dbReference type="InterPro" id="IPR016032">
    <property type="entry name" value="Sig_transdc_resp-reg_C-effctor"/>
</dbReference>
<evidence type="ECO:0000256" key="2">
    <source>
        <dbReference type="ARBA" id="ARBA00022840"/>
    </source>
</evidence>
<dbReference type="SMART" id="SM00421">
    <property type="entry name" value="HTH_LUXR"/>
    <property type="match status" value="1"/>
</dbReference>
<proteinExistence type="predicted"/>
<dbReference type="SUPFAM" id="SSF46894">
    <property type="entry name" value="C-terminal effector domain of the bipartite response regulators"/>
    <property type="match status" value="1"/>
</dbReference>
<name>A0A2D0AX32_9ACTN</name>
<dbReference type="Pfam" id="PF13191">
    <property type="entry name" value="AAA_16"/>
    <property type="match status" value="1"/>
</dbReference>
<comment type="caution">
    <text evidence="4">The sequence shown here is derived from an EMBL/GenBank/DDBJ whole genome shotgun (WGS) entry which is preliminary data.</text>
</comment>
<dbReference type="PRINTS" id="PR00038">
    <property type="entry name" value="HTHLUXR"/>
</dbReference>
<accession>A0A2D0AX32</accession>
<dbReference type="Pfam" id="PF00196">
    <property type="entry name" value="GerE"/>
    <property type="match status" value="1"/>
</dbReference>
<dbReference type="GO" id="GO:0006355">
    <property type="term" value="P:regulation of DNA-templated transcription"/>
    <property type="evidence" value="ECO:0007669"/>
    <property type="project" value="InterPro"/>
</dbReference>
<dbReference type="InterPro" id="IPR041664">
    <property type="entry name" value="AAA_16"/>
</dbReference>
<evidence type="ECO:0000259" key="3">
    <source>
        <dbReference type="PROSITE" id="PS50043"/>
    </source>
</evidence>
<keyword evidence="2" id="KW-0067">ATP-binding</keyword>
<dbReference type="CDD" id="cd06170">
    <property type="entry name" value="LuxR_C_like"/>
    <property type="match status" value="1"/>
</dbReference>
<dbReference type="Proteomes" id="UP000197174">
    <property type="component" value="Unassembled WGS sequence"/>
</dbReference>
<evidence type="ECO:0000256" key="1">
    <source>
        <dbReference type="ARBA" id="ARBA00022741"/>
    </source>
</evidence>
<evidence type="ECO:0000313" key="5">
    <source>
        <dbReference type="Proteomes" id="UP000197174"/>
    </source>
</evidence>
<organism evidence="4 5">
    <name type="scientific">Micromonospora wenchangensis</name>
    <dbReference type="NCBI Taxonomy" id="1185415"/>
    <lineage>
        <taxon>Bacteria</taxon>
        <taxon>Bacillati</taxon>
        <taxon>Actinomycetota</taxon>
        <taxon>Actinomycetes</taxon>
        <taxon>Micromonosporales</taxon>
        <taxon>Micromonosporaceae</taxon>
        <taxon>Micromonospora</taxon>
    </lineage>
</organism>
<dbReference type="InterPro" id="IPR027417">
    <property type="entry name" value="P-loop_NTPase"/>
</dbReference>
<keyword evidence="5" id="KW-1185">Reference proteome</keyword>
<dbReference type="EMBL" id="MZMV01000005">
    <property type="protein sequence ID" value="OWV11470.1"/>
    <property type="molecule type" value="Genomic_DNA"/>
</dbReference>
<dbReference type="GO" id="GO:0003677">
    <property type="term" value="F:DNA binding"/>
    <property type="evidence" value="ECO:0007669"/>
    <property type="project" value="InterPro"/>
</dbReference>
<feature type="domain" description="HTH luxR-type" evidence="3">
    <location>
        <begin position="818"/>
        <end position="883"/>
    </location>
</feature>
<dbReference type="GO" id="GO:0004016">
    <property type="term" value="F:adenylate cyclase activity"/>
    <property type="evidence" value="ECO:0007669"/>
    <property type="project" value="TreeGrafter"/>
</dbReference>
<dbReference type="InterPro" id="IPR000792">
    <property type="entry name" value="Tscrpt_reg_LuxR_C"/>
</dbReference>
<dbReference type="PROSITE" id="PS00622">
    <property type="entry name" value="HTH_LUXR_1"/>
    <property type="match status" value="1"/>
</dbReference>
<gene>
    <name evidence="4" type="ORF">B5D80_03995</name>
</gene>
<dbReference type="PANTHER" id="PTHR16305">
    <property type="entry name" value="TESTICULAR SOLUBLE ADENYLYL CYCLASE"/>
    <property type="match status" value="1"/>
</dbReference>
<dbReference type="PANTHER" id="PTHR16305:SF35">
    <property type="entry name" value="TRANSCRIPTIONAL ACTIVATOR DOMAIN"/>
    <property type="match status" value="1"/>
</dbReference>